<name>A0ACC5QXZ5_9HYPH</name>
<sequence length="158" mass="17351">MAHPIFTGGCQCGAVRYRIEGALGRAGICHCRMCQKAFGSWGAALVSVPVAQLTWTRGQPSEFRSSAIVARGFCAQCGTPLHMKEDGDPVYEIAIGSLDEPERVPPTEQAGVEAELSWFKSLGSLTRQATDDYRSPEDMQKLRSLQHPDHDTETWPSR</sequence>
<protein>
    <submittedName>
        <fullName evidence="1">GFA family protein</fullName>
    </submittedName>
</protein>
<dbReference type="Proteomes" id="UP000616151">
    <property type="component" value="Unassembled WGS sequence"/>
</dbReference>
<comment type="caution">
    <text evidence="1">The sequence shown here is derived from an EMBL/GenBank/DDBJ whole genome shotgun (WGS) entry which is preliminary data.</text>
</comment>
<reference evidence="1" key="1">
    <citation type="submission" date="2021-01" db="EMBL/GenBank/DDBJ databases">
        <authorList>
            <person name="Sun Q."/>
        </authorList>
    </citation>
    <scope>NUCLEOTIDE SEQUENCE</scope>
    <source>
        <strain evidence="1">YIM B02566</strain>
    </source>
</reference>
<organism evidence="1 2">
    <name type="scientific">Taklimakanibacter albus</name>
    <dbReference type="NCBI Taxonomy" id="2800327"/>
    <lineage>
        <taxon>Bacteria</taxon>
        <taxon>Pseudomonadati</taxon>
        <taxon>Pseudomonadota</taxon>
        <taxon>Alphaproteobacteria</taxon>
        <taxon>Hyphomicrobiales</taxon>
        <taxon>Aestuariivirgaceae</taxon>
        <taxon>Taklimakanibacter</taxon>
    </lineage>
</organism>
<accession>A0ACC5QXZ5</accession>
<gene>
    <name evidence="1" type="ORF">JHL16_02770</name>
</gene>
<proteinExistence type="predicted"/>
<keyword evidence="2" id="KW-1185">Reference proteome</keyword>
<dbReference type="EMBL" id="JAENHL010000004">
    <property type="protein sequence ID" value="MBK1865261.1"/>
    <property type="molecule type" value="Genomic_DNA"/>
</dbReference>
<evidence type="ECO:0000313" key="2">
    <source>
        <dbReference type="Proteomes" id="UP000616151"/>
    </source>
</evidence>
<evidence type="ECO:0000313" key="1">
    <source>
        <dbReference type="EMBL" id="MBK1865261.1"/>
    </source>
</evidence>